<dbReference type="AlphaFoldDB" id="A0A9X3S4C0"/>
<dbReference type="Proteomes" id="UP001149140">
    <property type="component" value="Unassembled WGS sequence"/>
</dbReference>
<sequence length="81" mass="8683">MPNDHLRQRLPNRRFRKLLPTAVAAVTIAASAPFAASAHAAETTPRVPPHKAAIHQSPGKIGTLPRASTIRGERAQDNSES</sequence>
<evidence type="ECO:0000313" key="4">
    <source>
        <dbReference type="Proteomes" id="UP001149140"/>
    </source>
</evidence>
<feature type="region of interest" description="Disordered" evidence="1">
    <location>
        <begin position="40"/>
        <end position="81"/>
    </location>
</feature>
<feature type="chain" id="PRO_5040875295" description="Twin-arginine translocation signal domain-containing protein" evidence="2">
    <location>
        <begin position="41"/>
        <end position="81"/>
    </location>
</feature>
<name>A0A9X3S4C0_9ACTN</name>
<keyword evidence="2" id="KW-0732">Signal</keyword>
<reference evidence="3" key="1">
    <citation type="submission" date="2022-10" db="EMBL/GenBank/DDBJ databases">
        <title>The WGS of Solirubrobacter ginsenosidimutans DSM 21036.</title>
        <authorList>
            <person name="Jiang Z."/>
        </authorList>
    </citation>
    <scope>NUCLEOTIDE SEQUENCE</scope>
    <source>
        <strain evidence="3">DSM 21036</strain>
    </source>
</reference>
<evidence type="ECO:0000313" key="3">
    <source>
        <dbReference type="EMBL" id="MDA0162976.1"/>
    </source>
</evidence>
<feature type="signal peptide" evidence="2">
    <location>
        <begin position="1"/>
        <end position="40"/>
    </location>
</feature>
<comment type="caution">
    <text evidence="3">The sequence shown here is derived from an EMBL/GenBank/DDBJ whole genome shotgun (WGS) entry which is preliminary data.</text>
</comment>
<proteinExistence type="predicted"/>
<evidence type="ECO:0000256" key="1">
    <source>
        <dbReference type="SAM" id="MobiDB-lite"/>
    </source>
</evidence>
<dbReference type="RefSeq" id="WP_270042217.1">
    <property type="nucleotide sequence ID" value="NZ_JAPDOD010000022.1"/>
</dbReference>
<dbReference type="EMBL" id="JAPDOD010000022">
    <property type="protein sequence ID" value="MDA0162976.1"/>
    <property type="molecule type" value="Genomic_DNA"/>
</dbReference>
<evidence type="ECO:0008006" key="5">
    <source>
        <dbReference type="Google" id="ProtNLM"/>
    </source>
</evidence>
<accession>A0A9X3S4C0</accession>
<feature type="compositionally biased region" description="Basic and acidic residues" evidence="1">
    <location>
        <begin position="71"/>
        <end position="81"/>
    </location>
</feature>
<gene>
    <name evidence="3" type="ORF">OM076_22075</name>
</gene>
<organism evidence="3 4">
    <name type="scientific">Solirubrobacter ginsenosidimutans</name>
    <dbReference type="NCBI Taxonomy" id="490573"/>
    <lineage>
        <taxon>Bacteria</taxon>
        <taxon>Bacillati</taxon>
        <taxon>Actinomycetota</taxon>
        <taxon>Thermoleophilia</taxon>
        <taxon>Solirubrobacterales</taxon>
        <taxon>Solirubrobacteraceae</taxon>
        <taxon>Solirubrobacter</taxon>
    </lineage>
</organism>
<protein>
    <recommendedName>
        <fullName evidence="5">Twin-arginine translocation signal domain-containing protein</fullName>
    </recommendedName>
</protein>
<keyword evidence="4" id="KW-1185">Reference proteome</keyword>
<evidence type="ECO:0000256" key="2">
    <source>
        <dbReference type="SAM" id="SignalP"/>
    </source>
</evidence>